<feature type="non-terminal residue" evidence="3">
    <location>
        <position position="1"/>
    </location>
</feature>
<gene>
    <name evidence="3" type="ORF">METZ01_LOCUS504983</name>
</gene>
<dbReference type="SUPFAM" id="SSF55103">
    <property type="entry name" value="FAD-linked oxidases, C-terminal domain"/>
    <property type="match status" value="1"/>
</dbReference>
<reference evidence="3" key="1">
    <citation type="submission" date="2018-05" db="EMBL/GenBank/DDBJ databases">
        <authorList>
            <person name="Lanie J.A."/>
            <person name="Ng W.-L."/>
            <person name="Kazmierczak K.M."/>
            <person name="Andrzejewski T.M."/>
            <person name="Davidsen T.M."/>
            <person name="Wayne K.J."/>
            <person name="Tettelin H."/>
            <person name="Glass J.I."/>
            <person name="Rusch D."/>
            <person name="Podicherti R."/>
            <person name="Tsui H.-C.T."/>
            <person name="Winkler M.E."/>
        </authorList>
    </citation>
    <scope>NUCLEOTIDE SEQUENCE</scope>
</reference>
<evidence type="ECO:0000256" key="1">
    <source>
        <dbReference type="ARBA" id="ARBA00022630"/>
    </source>
</evidence>
<accession>A0A383E6A5</accession>
<dbReference type="GO" id="GO:0050660">
    <property type="term" value="F:flavin adenine dinucleotide binding"/>
    <property type="evidence" value="ECO:0007669"/>
    <property type="project" value="InterPro"/>
</dbReference>
<organism evidence="3">
    <name type="scientific">marine metagenome</name>
    <dbReference type="NCBI Taxonomy" id="408172"/>
    <lineage>
        <taxon>unclassified sequences</taxon>
        <taxon>metagenomes</taxon>
        <taxon>ecological metagenomes</taxon>
    </lineage>
</organism>
<evidence type="ECO:0000313" key="3">
    <source>
        <dbReference type="EMBL" id="SVE52129.1"/>
    </source>
</evidence>
<dbReference type="EMBL" id="UINC01223083">
    <property type="protein sequence ID" value="SVE52129.1"/>
    <property type="molecule type" value="Genomic_DNA"/>
</dbReference>
<sequence>LTHKTALSVFQKILSGPTEPSGLAHLPADMAKRSKVDLVSNTGLPVTAIRIEGPTPSVIQRTKDLMTALAEYGDVEELHAHRSRMLWKEIGDLSPFVENQTSTIWRIMAPPSHAGLVIDNLSDMFDISWYFDWAGGLIWVESDGGDPDDVHKSIRSCVTKVSGQSTLIRGNSTLRASVEVFEPLPKPIFQLNYRVKQAFDPNAIFNPARVYAGI</sequence>
<name>A0A383E6A5_9ZZZZ</name>
<keyword evidence="1" id="KW-0285">Flavoprotein</keyword>
<dbReference type="AlphaFoldDB" id="A0A383E6A5"/>
<dbReference type="GO" id="GO:0003824">
    <property type="term" value="F:catalytic activity"/>
    <property type="evidence" value="ECO:0007669"/>
    <property type="project" value="InterPro"/>
</dbReference>
<keyword evidence="2" id="KW-0274">FAD</keyword>
<proteinExistence type="predicted"/>
<dbReference type="InterPro" id="IPR016164">
    <property type="entry name" value="FAD-linked_Oxase-like_C"/>
</dbReference>
<protein>
    <submittedName>
        <fullName evidence="3">Uncharacterized protein</fullName>
    </submittedName>
</protein>
<evidence type="ECO:0000256" key="2">
    <source>
        <dbReference type="ARBA" id="ARBA00022827"/>
    </source>
</evidence>